<name>A0A6G1GJM2_9PEZI</name>
<protein>
    <recommendedName>
        <fullName evidence="3">HAT C-terminal dimerisation domain-containing protein</fullName>
    </recommendedName>
</protein>
<evidence type="ECO:0008006" key="3">
    <source>
        <dbReference type="Google" id="ProtNLM"/>
    </source>
</evidence>
<evidence type="ECO:0000313" key="2">
    <source>
        <dbReference type="Proteomes" id="UP000800041"/>
    </source>
</evidence>
<gene>
    <name evidence="1" type="ORF">K402DRAFT_343069</name>
</gene>
<reference evidence="1" key="1">
    <citation type="journal article" date="2020" name="Stud. Mycol.">
        <title>101 Dothideomycetes genomes: a test case for predicting lifestyles and emergence of pathogens.</title>
        <authorList>
            <person name="Haridas S."/>
            <person name="Albert R."/>
            <person name="Binder M."/>
            <person name="Bloem J."/>
            <person name="Labutti K."/>
            <person name="Salamov A."/>
            <person name="Andreopoulos B."/>
            <person name="Baker S."/>
            <person name="Barry K."/>
            <person name="Bills G."/>
            <person name="Bluhm B."/>
            <person name="Cannon C."/>
            <person name="Castanera R."/>
            <person name="Culley D."/>
            <person name="Daum C."/>
            <person name="Ezra D."/>
            <person name="Gonzalez J."/>
            <person name="Henrissat B."/>
            <person name="Kuo A."/>
            <person name="Liang C."/>
            <person name="Lipzen A."/>
            <person name="Lutzoni F."/>
            <person name="Magnuson J."/>
            <person name="Mondo S."/>
            <person name="Nolan M."/>
            <person name="Ohm R."/>
            <person name="Pangilinan J."/>
            <person name="Park H.-J."/>
            <person name="Ramirez L."/>
            <person name="Alfaro M."/>
            <person name="Sun H."/>
            <person name="Tritt A."/>
            <person name="Yoshinaga Y."/>
            <person name="Zwiers L.-H."/>
            <person name="Turgeon B."/>
            <person name="Goodwin S."/>
            <person name="Spatafora J."/>
            <person name="Crous P."/>
            <person name="Grigoriev I."/>
        </authorList>
    </citation>
    <scope>NUCLEOTIDE SEQUENCE</scope>
    <source>
        <strain evidence="1">CBS 113979</strain>
    </source>
</reference>
<accession>A0A6G1GJM2</accession>
<dbReference type="EMBL" id="ML977207">
    <property type="protein sequence ID" value="KAF1981145.1"/>
    <property type="molecule type" value="Genomic_DNA"/>
</dbReference>
<organism evidence="1 2">
    <name type="scientific">Aulographum hederae CBS 113979</name>
    <dbReference type="NCBI Taxonomy" id="1176131"/>
    <lineage>
        <taxon>Eukaryota</taxon>
        <taxon>Fungi</taxon>
        <taxon>Dikarya</taxon>
        <taxon>Ascomycota</taxon>
        <taxon>Pezizomycotina</taxon>
        <taxon>Dothideomycetes</taxon>
        <taxon>Pleosporomycetidae</taxon>
        <taxon>Aulographales</taxon>
        <taxon>Aulographaceae</taxon>
    </lineage>
</organism>
<dbReference type="AlphaFoldDB" id="A0A6G1GJM2"/>
<keyword evidence="2" id="KW-1185">Reference proteome</keyword>
<sequence length="107" mass="12773">MLRQREKISEAAEEKVRGSFDREHFLELQALFIVRRRLPFHIVTWPEYRALLISVNPIIKDQLISSDNTVRQHIRASYTHHREALREKLKHAKSMVHFSSDLWTSPK</sequence>
<dbReference type="OrthoDB" id="5103939at2759"/>
<evidence type="ECO:0000313" key="1">
    <source>
        <dbReference type="EMBL" id="KAF1981145.1"/>
    </source>
</evidence>
<proteinExistence type="predicted"/>
<dbReference type="Proteomes" id="UP000800041">
    <property type="component" value="Unassembled WGS sequence"/>
</dbReference>